<protein>
    <submittedName>
        <fullName evidence="2">Uncharacterized protein</fullName>
    </submittedName>
</protein>
<accession>A0AA45LDF6</accession>
<feature type="compositionally biased region" description="Gly residues" evidence="1">
    <location>
        <begin position="72"/>
        <end position="112"/>
    </location>
</feature>
<feature type="region of interest" description="Disordered" evidence="1">
    <location>
        <begin position="34"/>
        <end position="112"/>
    </location>
</feature>
<gene>
    <name evidence="2" type="ORF">KCV87_12635</name>
</gene>
<dbReference type="EMBL" id="CP073249">
    <property type="protein sequence ID" value="QUF08369.1"/>
    <property type="molecule type" value="Genomic_DNA"/>
</dbReference>
<evidence type="ECO:0000313" key="2">
    <source>
        <dbReference type="EMBL" id="QUF08369.1"/>
    </source>
</evidence>
<organism evidence="2 3">
    <name type="scientific">Actinosynnema pretiosum subsp. pretiosum</name>
    <dbReference type="NCBI Taxonomy" id="103721"/>
    <lineage>
        <taxon>Bacteria</taxon>
        <taxon>Bacillati</taxon>
        <taxon>Actinomycetota</taxon>
        <taxon>Actinomycetes</taxon>
        <taxon>Pseudonocardiales</taxon>
        <taxon>Pseudonocardiaceae</taxon>
        <taxon>Actinosynnema</taxon>
    </lineage>
</organism>
<proteinExistence type="predicted"/>
<name>A0AA45LDF6_9PSEU</name>
<dbReference type="Proteomes" id="UP000677152">
    <property type="component" value="Chromosome"/>
</dbReference>
<evidence type="ECO:0000256" key="1">
    <source>
        <dbReference type="SAM" id="MobiDB-lite"/>
    </source>
</evidence>
<reference evidence="2" key="1">
    <citation type="submission" date="2021-04" db="EMBL/GenBank/DDBJ databases">
        <title>Genomic sequence of Actinosynnema pretiosum subsp. pretiosum ATCC 31280 (C-14919).</title>
        <authorList>
            <person name="Bai L."/>
            <person name="Wang X."/>
            <person name="Xiao Y."/>
        </authorList>
    </citation>
    <scope>NUCLEOTIDE SEQUENCE</scope>
    <source>
        <strain evidence="2">ATCC 31280</strain>
    </source>
</reference>
<dbReference type="AlphaFoldDB" id="A0AA45LDF6"/>
<sequence>MGGLAVAVSVRAGRLHAAVLPDWPERVIALHGLRGRHRSAGAVRSLPAPGEKRGSGPELEFEGGDGDSSCGSGSGSGGDGGGSGGGGDGGGSGGGGDGGGSGGGGDGGGGGD</sequence>
<evidence type="ECO:0000313" key="3">
    <source>
        <dbReference type="Proteomes" id="UP000677152"/>
    </source>
</evidence>